<reference evidence="1" key="1">
    <citation type="submission" date="2024-12" db="EMBL/GenBank/DDBJ databases">
        <authorList>
            <person name="Wu N."/>
        </authorList>
    </citation>
    <scope>NUCLEOTIDE SEQUENCE</scope>
    <source>
        <strain evidence="1">P15</strain>
    </source>
</reference>
<evidence type="ECO:0000313" key="1">
    <source>
        <dbReference type="EMBL" id="MFM9329152.1"/>
    </source>
</evidence>
<dbReference type="Proteomes" id="UP001631969">
    <property type="component" value="Unassembled WGS sequence"/>
</dbReference>
<organism evidence="1 2">
    <name type="scientific">Paenibacillus mesotrionivorans</name>
    <dbReference type="NCBI Taxonomy" id="3160968"/>
    <lineage>
        <taxon>Bacteria</taxon>
        <taxon>Bacillati</taxon>
        <taxon>Bacillota</taxon>
        <taxon>Bacilli</taxon>
        <taxon>Bacillales</taxon>
        <taxon>Paenibacillaceae</taxon>
        <taxon>Paenibacillus</taxon>
    </lineage>
</organism>
<name>A0ACC7NXN6_9BACL</name>
<proteinExistence type="predicted"/>
<protein>
    <submittedName>
        <fullName evidence="1">Uncharacterized protein</fullName>
    </submittedName>
</protein>
<keyword evidence="2" id="KW-1185">Reference proteome</keyword>
<sequence>MIDLLRQWEFGNEFNSNISLEHYIACSLGLVRKWIEAMDVTGEPLILDSVLLQNPINELLYRNAPEEIIMQYCSLLAKAFSGFQANCIYLKRDSAAQAVECAARAKGVNWSTRVAALIARTPYGLAHGLEGIDGMIRFFEHRSRIEKSLLSNPLMNGKIYAVDELHWDQVQERMITDLDLNLTPSGIRDGFVQSRTEVIEEYDQTLRALKINKKPKA</sequence>
<dbReference type="EMBL" id="JBJURJ010000007">
    <property type="protein sequence ID" value="MFM9329152.1"/>
    <property type="molecule type" value="Genomic_DNA"/>
</dbReference>
<evidence type="ECO:0000313" key="2">
    <source>
        <dbReference type="Proteomes" id="UP001631969"/>
    </source>
</evidence>
<comment type="caution">
    <text evidence="1">The sequence shown here is derived from an EMBL/GenBank/DDBJ whole genome shotgun (WGS) entry which is preliminary data.</text>
</comment>
<gene>
    <name evidence="1" type="ORF">ACI1P1_12725</name>
</gene>
<accession>A0ACC7NXN6</accession>